<feature type="domain" description="Folate receptor-like" evidence="5">
    <location>
        <begin position="38"/>
        <end position="125"/>
    </location>
</feature>
<evidence type="ECO:0000313" key="6">
    <source>
        <dbReference type="EMBL" id="OBS68259.1"/>
    </source>
</evidence>
<keyword evidence="7" id="KW-1185">Reference proteome</keyword>
<keyword evidence="1 4" id="KW-0732">Signal</keyword>
<dbReference type="PANTHER" id="PTHR19328:SF27">
    <property type="entry name" value="HEDGEHOG-INTERACTING PROTEIN"/>
    <property type="match status" value="1"/>
</dbReference>
<dbReference type="PANTHER" id="PTHR19328">
    <property type="entry name" value="HEDGEHOG-INTERACTING PROTEIN"/>
    <property type="match status" value="1"/>
</dbReference>
<evidence type="ECO:0000256" key="4">
    <source>
        <dbReference type="SAM" id="SignalP"/>
    </source>
</evidence>
<proteinExistence type="predicted"/>
<evidence type="ECO:0000313" key="7">
    <source>
        <dbReference type="Proteomes" id="UP000092124"/>
    </source>
</evidence>
<dbReference type="AlphaFoldDB" id="A0A1A6GQV6"/>
<dbReference type="Gene3D" id="2.120.10.30">
    <property type="entry name" value="TolB, C-terminal domain"/>
    <property type="match status" value="1"/>
</dbReference>
<feature type="chain" id="PRO_5008345790" description="Folate receptor-like domain-containing protein" evidence="4">
    <location>
        <begin position="18"/>
        <end position="188"/>
    </location>
</feature>
<dbReference type="OrthoDB" id="10266706at2759"/>
<organism evidence="6 7">
    <name type="scientific">Neotoma lepida</name>
    <name type="common">Desert woodrat</name>
    <dbReference type="NCBI Taxonomy" id="56216"/>
    <lineage>
        <taxon>Eukaryota</taxon>
        <taxon>Metazoa</taxon>
        <taxon>Chordata</taxon>
        <taxon>Craniata</taxon>
        <taxon>Vertebrata</taxon>
        <taxon>Euteleostomi</taxon>
        <taxon>Mammalia</taxon>
        <taxon>Eutheria</taxon>
        <taxon>Euarchontoglires</taxon>
        <taxon>Glires</taxon>
        <taxon>Rodentia</taxon>
        <taxon>Myomorpha</taxon>
        <taxon>Muroidea</taxon>
        <taxon>Cricetidae</taxon>
        <taxon>Neotominae</taxon>
        <taxon>Neotoma</taxon>
    </lineage>
</organism>
<evidence type="ECO:0000256" key="1">
    <source>
        <dbReference type="ARBA" id="ARBA00022729"/>
    </source>
</evidence>
<gene>
    <name evidence="6" type="ORF">A6R68_03199</name>
</gene>
<dbReference type="InterPro" id="IPR018143">
    <property type="entry name" value="Folate_rcpt-like"/>
</dbReference>
<evidence type="ECO:0000256" key="3">
    <source>
        <dbReference type="SAM" id="MobiDB-lite"/>
    </source>
</evidence>
<feature type="signal peptide" evidence="4">
    <location>
        <begin position="1"/>
        <end position="17"/>
    </location>
</feature>
<keyword evidence="2" id="KW-1015">Disulfide bond</keyword>
<sequence length="188" mass="20873">MLKMLSFKLLLLAVALGFFEGDAKFGERSEGSGARRKRCLNGNPPKRLKRRDRRMMSQLELLSGGEILCGGFYPRVSCCLQSDSPGLGRLENKIFSATNNTECGKLLEEIKCAPCSPHSQSLFYSPERDVLDGDLEVVSGLRQPVGAVHSGDGSHRLFILEKEGYVKILTPEGEVFKEPYLDIHKLVQ</sequence>
<comment type="caution">
    <text evidence="6">The sequence shown here is derived from an EMBL/GenBank/DDBJ whole genome shotgun (WGS) entry which is preliminary data.</text>
</comment>
<feature type="non-terminal residue" evidence="6">
    <location>
        <position position="188"/>
    </location>
</feature>
<dbReference type="InterPro" id="IPR011042">
    <property type="entry name" value="6-blade_b-propeller_TolB-like"/>
</dbReference>
<evidence type="ECO:0000259" key="5">
    <source>
        <dbReference type="Pfam" id="PF03024"/>
    </source>
</evidence>
<reference evidence="6 7" key="1">
    <citation type="submission" date="2016-06" db="EMBL/GenBank/DDBJ databases">
        <title>The Draft Genome Sequence and Annotation of the Desert Woodrat Neotoma lepida.</title>
        <authorList>
            <person name="Campbell M."/>
            <person name="Oakeson K.F."/>
            <person name="Yandell M."/>
            <person name="Halpert J.R."/>
            <person name="Dearing D."/>
        </authorList>
    </citation>
    <scope>NUCLEOTIDE SEQUENCE [LARGE SCALE GENOMIC DNA]</scope>
    <source>
        <strain evidence="6">417</strain>
        <tissue evidence="6">Liver</tissue>
    </source>
</reference>
<dbReference type="EMBL" id="LZPO01076000">
    <property type="protein sequence ID" value="OBS68259.1"/>
    <property type="molecule type" value="Genomic_DNA"/>
</dbReference>
<protein>
    <recommendedName>
        <fullName evidence="5">Folate receptor-like domain-containing protein</fullName>
    </recommendedName>
</protein>
<dbReference type="Proteomes" id="UP000092124">
    <property type="component" value="Unassembled WGS sequence"/>
</dbReference>
<name>A0A1A6GQV6_NEOLE</name>
<dbReference type="STRING" id="56216.A0A1A6GQV6"/>
<accession>A0A1A6GQV6</accession>
<dbReference type="Pfam" id="PF03024">
    <property type="entry name" value="Folate_rec"/>
    <property type="match status" value="1"/>
</dbReference>
<evidence type="ECO:0000256" key="2">
    <source>
        <dbReference type="ARBA" id="ARBA00023157"/>
    </source>
</evidence>
<feature type="region of interest" description="Disordered" evidence="3">
    <location>
        <begin position="26"/>
        <end position="45"/>
    </location>
</feature>